<reference evidence="1" key="2">
    <citation type="submission" date="2021-12" db="EMBL/GenBank/DDBJ databases">
        <title>Resequencing data analysis of finger millet.</title>
        <authorList>
            <person name="Hatakeyama M."/>
            <person name="Aluri S."/>
            <person name="Balachadran M.T."/>
            <person name="Sivarajan S.R."/>
            <person name="Poveda L."/>
            <person name="Shimizu-Inatsugi R."/>
            <person name="Schlapbach R."/>
            <person name="Sreeman S.M."/>
            <person name="Shimizu K.K."/>
        </authorList>
    </citation>
    <scope>NUCLEOTIDE SEQUENCE</scope>
</reference>
<proteinExistence type="predicted"/>
<dbReference type="AlphaFoldDB" id="A0AAV5DUL0"/>
<dbReference type="PANTHER" id="PTHR46692:SF1">
    <property type="entry name" value="NUCLEOSIDE HYDROLASE 3-RELATED"/>
    <property type="match status" value="1"/>
</dbReference>
<dbReference type="PANTHER" id="PTHR46692">
    <property type="entry name" value="INOSINE-URIDINE PREFERRING NUCLEOSIDE HYDROLASE FAMILY PROTEIN"/>
    <property type="match status" value="1"/>
</dbReference>
<organism evidence="1 2">
    <name type="scientific">Eleusine coracana subsp. coracana</name>
    <dbReference type="NCBI Taxonomy" id="191504"/>
    <lineage>
        <taxon>Eukaryota</taxon>
        <taxon>Viridiplantae</taxon>
        <taxon>Streptophyta</taxon>
        <taxon>Embryophyta</taxon>
        <taxon>Tracheophyta</taxon>
        <taxon>Spermatophyta</taxon>
        <taxon>Magnoliopsida</taxon>
        <taxon>Liliopsida</taxon>
        <taxon>Poales</taxon>
        <taxon>Poaceae</taxon>
        <taxon>PACMAD clade</taxon>
        <taxon>Chloridoideae</taxon>
        <taxon>Cynodonteae</taxon>
        <taxon>Eleusininae</taxon>
        <taxon>Eleusine</taxon>
    </lineage>
</organism>
<comment type="caution">
    <text evidence="1">The sequence shown here is derived from an EMBL/GenBank/DDBJ whole genome shotgun (WGS) entry which is preliminary data.</text>
</comment>
<dbReference type="Proteomes" id="UP001054889">
    <property type="component" value="Unassembled WGS sequence"/>
</dbReference>
<reference evidence="1" key="1">
    <citation type="journal article" date="2018" name="DNA Res.">
        <title>Multiple hybrid de novo genome assembly of finger millet, an orphan allotetraploid crop.</title>
        <authorList>
            <person name="Hatakeyama M."/>
            <person name="Aluri S."/>
            <person name="Balachadran M.T."/>
            <person name="Sivarajan S.R."/>
            <person name="Patrignani A."/>
            <person name="Gruter S."/>
            <person name="Poveda L."/>
            <person name="Shimizu-Inatsugi R."/>
            <person name="Baeten J."/>
            <person name="Francoijs K.J."/>
            <person name="Nataraja K.N."/>
            <person name="Reddy Y.A.N."/>
            <person name="Phadnis S."/>
            <person name="Ravikumar R.L."/>
            <person name="Schlapbach R."/>
            <person name="Sreeman S.M."/>
            <person name="Shimizu K.K."/>
        </authorList>
    </citation>
    <scope>NUCLEOTIDE SEQUENCE</scope>
</reference>
<gene>
    <name evidence="1" type="primary">gb01036</name>
    <name evidence="1" type="ORF">PR202_gb01036</name>
</gene>
<keyword evidence="2" id="KW-1185">Reference proteome</keyword>
<accession>A0AAV5DUL0</accession>
<protein>
    <submittedName>
        <fullName evidence="1">Uncharacterized protein</fullName>
    </submittedName>
</protein>
<name>A0AAV5DUL0_ELECO</name>
<dbReference type="EMBL" id="BQKI01000071">
    <property type="protein sequence ID" value="GJN14238.1"/>
    <property type="molecule type" value="Genomic_DNA"/>
</dbReference>
<sequence>MDGQMVVDKRSAYSVKVLVDFSSQEYYNRVANSLCNKEQSAIISSFAEQKAMWRRPPKKYEGSHLWFLECGLSRSWGIINIGLSWAVSSSRMKTLRFCFWSNEVFWIPSGALQVGALAVIPAGYTWGCKKKARAFSASPSSTRAARSFSSVDLAPRAPVVVRWWGFAGRVALAAKGPPAGTMG</sequence>
<evidence type="ECO:0000313" key="2">
    <source>
        <dbReference type="Proteomes" id="UP001054889"/>
    </source>
</evidence>
<evidence type="ECO:0000313" key="1">
    <source>
        <dbReference type="EMBL" id="GJN14238.1"/>
    </source>
</evidence>